<evidence type="ECO:0008006" key="4">
    <source>
        <dbReference type="Google" id="ProtNLM"/>
    </source>
</evidence>
<dbReference type="Proteomes" id="UP000753961">
    <property type="component" value="Unassembled WGS sequence"/>
</dbReference>
<keyword evidence="1" id="KW-0472">Membrane</keyword>
<gene>
    <name evidence="2" type="ORF">KUV50_02160</name>
</gene>
<protein>
    <recommendedName>
        <fullName evidence="4">Neutral/alkaline non-lysosomal ceramidase, N-terminal</fullName>
    </recommendedName>
</protein>
<comment type="caution">
    <text evidence="2">The sequence shown here is derived from an EMBL/GenBank/DDBJ whole genome shotgun (WGS) entry which is preliminary data.</text>
</comment>
<evidence type="ECO:0000313" key="2">
    <source>
        <dbReference type="EMBL" id="MBY5956921.1"/>
    </source>
</evidence>
<proteinExistence type="predicted"/>
<reference evidence="2" key="1">
    <citation type="submission" date="2021-06" db="EMBL/GenBank/DDBJ databases">
        <title>44 bacteria genomes isolated from Dapeng, Shenzhen.</title>
        <authorList>
            <person name="Zheng W."/>
            <person name="Yu S."/>
            <person name="Huang Y."/>
        </authorList>
    </citation>
    <scope>NUCLEOTIDE SEQUENCE</scope>
    <source>
        <strain evidence="2">DP5N28-2</strain>
    </source>
</reference>
<dbReference type="EMBL" id="JAHVHU010000002">
    <property type="protein sequence ID" value="MBY5956921.1"/>
    <property type="molecule type" value="Genomic_DNA"/>
</dbReference>
<organism evidence="2 3">
    <name type="scientific">Membranihabitans marinus</name>
    <dbReference type="NCBI Taxonomy" id="1227546"/>
    <lineage>
        <taxon>Bacteria</taxon>
        <taxon>Pseudomonadati</taxon>
        <taxon>Bacteroidota</taxon>
        <taxon>Saprospiria</taxon>
        <taxon>Saprospirales</taxon>
        <taxon>Saprospiraceae</taxon>
        <taxon>Membranihabitans</taxon>
    </lineage>
</organism>
<keyword evidence="1" id="KW-1133">Transmembrane helix</keyword>
<dbReference type="RefSeq" id="WP_222578435.1">
    <property type="nucleotide sequence ID" value="NZ_JAHVHU010000002.1"/>
</dbReference>
<feature type="transmembrane region" description="Helical" evidence="1">
    <location>
        <begin position="7"/>
        <end position="25"/>
    </location>
</feature>
<name>A0A953L9R7_9BACT</name>
<dbReference type="AlphaFoldDB" id="A0A953L9R7"/>
<keyword evidence="3" id="KW-1185">Reference proteome</keyword>
<evidence type="ECO:0000256" key="1">
    <source>
        <dbReference type="SAM" id="Phobius"/>
    </source>
</evidence>
<keyword evidence="1" id="KW-0812">Transmembrane</keyword>
<evidence type="ECO:0000313" key="3">
    <source>
        <dbReference type="Proteomes" id="UP000753961"/>
    </source>
</evidence>
<accession>A0A953L9R7</accession>
<sequence length="517" mass="57591">MKKLLQWALIVAALLIIIILIFVVYNNRDRHPGYKVDLSINHSVDQVNYKVGFAKKPVTPTIADTWNDTNGNARFDEGETYNDLNNNGKFDAVWIAGFHNNRPANGVHDDVWARTVVVDDGTTRIALVSLDAIGFMHSDVIDIRKAIPADLNIDYTLISSTHTHESNDLVGIWGPSMFKSGVDSEHMKWLKEQVVNSIEEACTRLRPAKLVLGQDLSGQDSILIKDTRKPIVKATGIQIMEVLDAEQDTTLGSIVNWSNHPEALWSKNLLISSDYPHYIRDALEQGISIQGDTLVKGLGGTSVFFSGVIGGLMAPHSSLSIYDSLRNEEYTEPSFEKARAIGEQVAIWSLKALENADTLTRFDPLRLQAKTVFVPVKNTIFRIASSIGLLHRGMTGWFKATSEVAGLRIGPSTWLSIPGELYPEIVFGGVESPPGQDFDIEPIETPPLQDFMTGDYHYYIGLSNDLVGYIIPKSEWDEKEPWLYHDNNSPYGEENSLGPETAPILYKELKEVLLKLN</sequence>